<organism evidence="1 2">
    <name type="scientific">Aspergillus pseudonomiae</name>
    <dbReference type="NCBI Taxonomy" id="1506151"/>
    <lineage>
        <taxon>Eukaryota</taxon>
        <taxon>Fungi</taxon>
        <taxon>Dikarya</taxon>
        <taxon>Ascomycota</taxon>
        <taxon>Pezizomycotina</taxon>
        <taxon>Eurotiomycetes</taxon>
        <taxon>Eurotiomycetidae</taxon>
        <taxon>Eurotiales</taxon>
        <taxon>Aspergillaceae</taxon>
        <taxon>Aspergillus</taxon>
        <taxon>Aspergillus subgen. Circumdati</taxon>
    </lineage>
</organism>
<protein>
    <submittedName>
        <fullName evidence="1">Uncharacterized protein</fullName>
    </submittedName>
</protein>
<keyword evidence="2" id="KW-1185">Reference proteome</keyword>
<evidence type="ECO:0000313" key="2">
    <source>
        <dbReference type="Proteomes" id="UP000325579"/>
    </source>
</evidence>
<dbReference type="GeneID" id="43665881"/>
<dbReference type="EMBL" id="ML736749">
    <property type="protein sequence ID" value="KAE8407298.1"/>
    <property type="molecule type" value="Genomic_DNA"/>
</dbReference>
<dbReference type="Proteomes" id="UP000325579">
    <property type="component" value="Unassembled WGS sequence"/>
</dbReference>
<gene>
    <name evidence="1" type="ORF">BDV37DRAFT_241481</name>
</gene>
<sequence>MVQAIVAFGEIMGIYISIGACSFRSHRLNGSFGHRPNKECNSGHQAVRYWE</sequence>
<proteinExistence type="predicted"/>
<dbReference type="AlphaFoldDB" id="A0A5N7DP96"/>
<reference evidence="1 2" key="1">
    <citation type="submission" date="2019-04" db="EMBL/GenBank/DDBJ databases">
        <authorList>
            <consortium name="DOE Joint Genome Institute"/>
            <person name="Mondo S."/>
            <person name="Kjaerbolling I."/>
            <person name="Vesth T."/>
            <person name="Frisvad J.C."/>
            <person name="Nybo J.L."/>
            <person name="Theobald S."/>
            <person name="Kildgaard S."/>
            <person name="Isbrandt T."/>
            <person name="Kuo A."/>
            <person name="Sato A."/>
            <person name="Lyhne E.K."/>
            <person name="Kogle M.E."/>
            <person name="Wiebenga A."/>
            <person name="Kun R.S."/>
            <person name="Lubbers R.J."/>
            <person name="Makela M.R."/>
            <person name="Barry K."/>
            <person name="Chovatia M."/>
            <person name="Clum A."/>
            <person name="Daum C."/>
            <person name="Haridas S."/>
            <person name="He G."/>
            <person name="LaButti K."/>
            <person name="Lipzen A."/>
            <person name="Riley R."/>
            <person name="Salamov A."/>
            <person name="Simmons B.A."/>
            <person name="Magnuson J.K."/>
            <person name="Henrissat B."/>
            <person name="Mortensen U.H."/>
            <person name="Larsen T.O."/>
            <person name="Devries R.P."/>
            <person name="Grigoriev I.V."/>
            <person name="Machida M."/>
            <person name="Baker S.E."/>
            <person name="Andersen M.R."/>
            <person name="Cantor M.N."/>
            <person name="Hua S.X."/>
        </authorList>
    </citation>
    <scope>NUCLEOTIDE SEQUENCE [LARGE SCALE GENOMIC DNA]</scope>
    <source>
        <strain evidence="1 2">CBS 119388</strain>
    </source>
</reference>
<evidence type="ECO:0000313" key="1">
    <source>
        <dbReference type="EMBL" id="KAE8407298.1"/>
    </source>
</evidence>
<dbReference type="RefSeq" id="XP_031944617.1">
    <property type="nucleotide sequence ID" value="XM_032081190.1"/>
</dbReference>
<name>A0A5N7DP96_9EURO</name>
<accession>A0A5N7DP96</accession>